<gene>
    <name evidence="1" type="ORF">ERX46_14155</name>
</gene>
<dbReference type="AlphaFoldDB" id="A0A4V1WF95"/>
<evidence type="ECO:0000313" key="2">
    <source>
        <dbReference type="Proteomes" id="UP000293952"/>
    </source>
</evidence>
<dbReference type="EMBL" id="SETE01000006">
    <property type="protein sequence ID" value="RYM32416.1"/>
    <property type="molecule type" value="Genomic_DNA"/>
</dbReference>
<evidence type="ECO:0000313" key="1">
    <source>
        <dbReference type="EMBL" id="RYM32416.1"/>
    </source>
</evidence>
<keyword evidence="2" id="KW-1185">Reference proteome</keyword>
<organism evidence="1 2">
    <name type="scientific">Brumimicrobium glaciale</name>
    <dbReference type="NCBI Taxonomy" id="200475"/>
    <lineage>
        <taxon>Bacteria</taxon>
        <taxon>Pseudomonadati</taxon>
        <taxon>Bacteroidota</taxon>
        <taxon>Flavobacteriia</taxon>
        <taxon>Flavobacteriales</taxon>
        <taxon>Crocinitomicaceae</taxon>
        <taxon>Brumimicrobium</taxon>
    </lineage>
</organism>
<dbReference type="OrthoDB" id="9815802at2"/>
<comment type="caution">
    <text evidence="1">The sequence shown here is derived from an EMBL/GenBank/DDBJ whole genome shotgun (WGS) entry which is preliminary data.</text>
</comment>
<dbReference type="Proteomes" id="UP000293952">
    <property type="component" value="Unassembled WGS sequence"/>
</dbReference>
<accession>A0A4V1WF95</accession>
<proteinExistence type="predicted"/>
<name>A0A4V1WF95_9FLAO</name>
<reference evidence="1 2" key="1">
    <citation type="submission" date="2019-02" db="EMBL/GenBank/DDBJ databases">
        <title>Genome sequence of the sea-ice species Brumimicrobium glaciale.</title>
        <authorList>
            <person name="Bowman J.P."/>
        </authorList>
    </citation>
    <scope>NUCLEOTIDE SEQUENCE [LARGE SCALE GENOMIC DNA]</scope>
    <source>
        <strain evidence="1 2">IC156</strain>
    </source>
</reference>
<protein>
    <submittedName>
        <fullName evidence="1">Uncharacterized protein</fullName>
    </submittedName>
</protein>
<dbReference type="RefSeq" id="WP_130094524.1">
    <property type="nucleotide sequence ID" value="NZ_SETE01000006.1"/>
</dbReference>
<sequence>MFLSIPAQNQIEKGSLNAEVKIVSINYSGPQNSALSYEMLESLKPGRNYTWNVNYQRNISKNLQISLQYNGRQSENSKTIHSGGVEVRAFF</sequence>